<feature type="compositionally biased region" description="Low complexity" evidence="1">
    <location>
        <begin position="695"/>
        <end position="711"/>
    </location>
</feature>
<reference evidence="4" key="2">
    <citation type="submission" date="2019-10" db="EMBL/GenBank/DDBJ databases">
        <authorList>
            <consortium name="NCBI Genome Project"/>
        </authorList>
    </citation>
    <scope>NUCLEOTIDE SEQUENCE</scope>
    <source>
        <strain evidence="4">NI907</strain>
    </source>
</reference>
<feature type="compositionally biased region" description="Basic and acidic residues" evidence="1">
    <location>
        <begin position="725"/>
        <end position="743"/>
    </location>
</feature>
<name>A0A6P8B3I2_PYRGI</name>
<feature type="compositionally biased region" description="Polar residues" evidence="1">
    <location>
        <begin position="288"/>
        <end position="297"/>
    </location>
</feature>
<feature type="compositionally biased region" description="Low complexity" evidence="1">
    <location>
        <begin position="355"/>
        <end position="371"/>
    </location>
</feature>
<dbReference type="KEGG" id="pgri:PgNI_06906"/>
<evidence type="ECO:0000313" key="4">
    <source>
        <dbReference type="RefSeq" id="XP_030981695.1"/>
    </source>
</evidence>
<feature type="compositionally biased region" description="Low complexity" evidence="1">
    <location>
        <begin position="240"/>
        <end position="256"/>
    </location>
</feature>
<feature type="compositionally biased region" description="Polar residues" evidence="1">
    <location>
        <begin position="501"/>
        <end position="510"/>
    </location>
</feature>
<dbReference type="InterPro" id="IPR042403">
    <property type="entry name" value="Spt21/Ams2"/>
</dbReference>
<dbReference type="GeneID" id="41961834"/>
<dbReference type="GO" id="GO:0030466">
    <property type="term" value="P:silent mating-type cassette heterochromatin formation"/>
    <property type="evidence" value="ECO:0007669"/>
    <property type="project" value="TreeGrafter"/>
</dbReference>
<accession>A0A6P8B3I2</accession>
<feature type="compositionally biased region" description="Polar residues" evidence="1">
    <location>
        <begin position="846"/>
        <end position="857"/>
    </location>
</feature>
<dbReference type="InterPro" id="IPR013088">
    <property type="entry name" value="Znf_NHR/GATA"/>
</dbReference>
<dbReference type="PANTHER" id="PTHR39147:SF1">
    <property type="entry name" value="PROTEIN SPT21"/>
    <property type="match status" value="1"/>
</dbReference>
<feature type="region of interest" description="Disordered" evidence="1">
    <location>
        <begin position="785"/>
        <end position="861"/>
    </location>
</feature>
<proteinExistence type="predicted"/>
<feature type="region of interest" description="Disordered" evidence="1">
    <location>
        <begin position="1115"/>
        <end position="1192"/>
    </location>
</feature>
<feature type="region of interest" description="Disordered" evidence="1">
    <location>
        <begin position="176"/>
        <end position="423"/>
    </location>
</feature>
<dbReference type="PANTHER" id="PTHR39147">
    <property type="entry name" value="PROTEIN SPT21"/>
    <property type="match status" value="1"/>
</dbReference>
<evidence type="ECO:0000256" key="1">
    <source>
        <dbReference type="SAM" id="MobiDB-lite"/>
    </source>
</evidence>
<feature type="compositionally biased region" description="Polar residues" evidence="1">
    <location>
        <begin position="522"/>
        <end position="532"/>
    </location>
</feature>
<dbReference type="Proteomes" id="UP000515153">
    <property type="component" value="Unplaced"/>
</dbReference>
<feature type="compositionally biased region" description="Polar residues" evidence="1">
    <location>
        <begin position="215"/>
        <end position="239"/>
    </location>
</feature>
<dbReference type="GO" id="GO:0008270">
    <property type="term" value="F:zinc ion binding"/>
    <property type="evidence" value="ECO:0007669"/>
    <property type="project" value="InterPro"/>
</dbReference>
<dbReference type="Gene3D" id="3.30.50.10">
    <property type="entry name" value="Erythroid Transcription Factor GATA-1, subunit A"/>
    <property type="match status" value="1"/>
</dbReference>
<dbReference type="RefSeq" id="XP_030981695.1">
    <property type="nucleotide sequence ID" value="XM_031126925.1"/>
</dbReference>
<feature type="compositionally biased region" description="Polar residues" evidence="1">
    <location>
        <begin position="1122"/>
        <end position="1139"/>
    </location>
</feature>
<feature type="region of interest" description="Disordered" evidence="1">
    <location>
        <begin position="1023"/>
        <end position="1101"/>
    </location>
</feature>
<dbReference type="GO" id="GO:0000183">
    <property type="term" value="P:rDNA heterochromatin formation"/>
    <property type="evidence" value="ECO:0007669"/>
    <property type="project" value="TreeGrafter"/>
</dbReference>
<feature type="domain" description="Ams2/SPT21 N-terminal" evidence="2">
    <location>
        <begin position="40"/>
        <end position="173"/>
    </location>
</feature>
<reference evidence="4" key="3">
    <citation type="submission" date="2025-08" db="UniProtKB">
        <authorList>
            <consortium name="RefSeq"/>
        </authorList>
    </citation>
    <scope>IDENTIFICATION</scope>
    <source>
        <strain evidence="4">NI907</strain>
    </source>
</reference>
<reference evidence="4" key="1">
    <citation type="journal article" date="2019" name="Mol. Biol. Evol.">
        <title>Blast fungal genomes show frequent chromosomal changes, gene gains and losses, and effector gene turnover.</title>
        <authorList>
            <person name="Gomez Luciano L.B."/>
            <person name="Jason Tsai I."/>
            <person name="Chuma I."/>
            <person name="Tosa Y."/>
            <person name="Chen Y.H."/>
            <person name="Li J.Y."/>
            <person name="Li M.Y."/>
            <person name="Jade Lu M.Y."/>
            <person name="Nakayashiki H."/>
            <person name="Li W.H."/>
        </authorList>
    </citation>
    <scope>NUCLEOTIDE SEQUENCE</scope>
    <source>
        <strain evidence="4">NI907</strain>
    </source>
</reference>
<feature type="region of interest" description="Disordered" evidence="1">
    <location>
        <begin position="444"/>
        <end position="771"/>
    </location>
</feature>
<dbReference type="GO" id="GO:0006357">
    <property type="term" value="P:regulation of transcription by RNA polymerase II"/>
    <property type="evidence" value="ECO:0007669"/>
    <property type="project" value="TreeGrafter"/>
</dbReference>
<sequence>MASPYSAGPNGRDWPGSAPSFTQQHMPTPPVASDRDECGPQTRPMGVKVLYSLKDSADNLLARWPQVQQIQTIPLDETNSIGVIDLRICLQAVHQCSPELFDQQDLDYTVYAFDYSEADTPLVGQGMLSWGLEALRPNEMPKLVTGRVTKNLLSIFSGSPKETLEVKLKLAAVARRQRTDQSTEYPPHDNGMPYYHQQHRQSQPHQHQHQHQQHSNMPAVSTPTDTTEWNSFIQSNPNLARSASAASMQQPQQASSRNSYPQIQIPGSRPGSASIAPAHAPSPAPIPQTSCSDSARSMSVHVMPKQNYPTAHQHQQQQYSQSQPLQPSGPMHDGSFAASHSRTGTPDVKESTAVPIPKSSRPSSRARSRVPTGRPRGRPKKKPVADGNTSGLEDPTDADDGPQRKRAKTTMADWSEDRPSLDSTADSLRVVAAISGSIRSIRPVGTTGEAAGGNHLQEGPRAPTPVPQGPVVRKAKQRKKPVAVLSRHDSIASTDDALSYPSLQHESSFGMSGHQRMDARSPTESLAPSEQVYTPEESPADLGSSPPVPRSTAFIRSSPAASSPVLPRMLPNPRHDSGFMSGGIDGGIDDDEAQTLPPQKPRLAQQREASPKLPKIAKPVPRKGSNVQSQGFPFMEEIPGPQELLPQTSIYNPPRSQSHRLKQQQESSAPPAVKRANTEPKYRRTSVPELPMGGAALTPADTPTAADQPLPSVEEPSTKVLDTTHLPREEARKPSEDSSKESVLETQEQNLEQTLQEDVPQESSKEEVISDEQLQALMAAASVPEPDLPLMLPPSTSTSRPTTSATPIPDNNVPPVPASDPVGPQTMLTLPLPPISYSEAPCPPSDTLQEQTTSNKNYAKKQTIKERLEQAIEQGEMPPFCSNCGAIETPTWRKMWTQDHVGSPGFHDYSEKPGLVTAIDILERDKDDNPTSYRLVKKSLGPGEDKALWKKSLICNPCGIWLGKFKCHRPPEQWDKNLARLNQPRRKRDKSASSGNGRSKKARTKSDAQMNLTSEACYMTDPLGPGYEQLADETNSTLQSRQTSIKESQNTTGFLGSPNSRGPGSTHSRGSGTAQSPIAVEDDLGPARRLLFPSPRKDGVPKVLGESAINIVKPGPEFASAKNRQYGSSQMQKTVTPPKNSDKEMADLFGTPPVRPSTPPPNGSSGGPFKTPTRPTPSHRPITRSVSKSIRSQRTVTMISPSRGLAGLQRTPSRTPGRQHLSAHFAAEDLVITGLGDSPFPATLSQLLSEANDFTNGSPSHGLGDLGGFDLSSNLLDFDNVLNTDMPMPSSPPLIKEGGVMNYDPSWDMTTWPHNEQEDCAMAEVDVGQHV</sequence>
<dbReference type="InterPro" id="IPR057725">
    <property type="entry name" value="Ams2-SPT21_N"/>
</dbReference>
<feature type="compositionally biased region" description="Polar residues" evidence="1">
    <location>
        <begin position="1032"/>
        <end position="1076"/>
    </location>
</feature>
<keyword evidence="3" id="KW-1185">Reference proteome</keyword>
<evidence type="ECO:0000259" key="2">
    <source>
        <dbReference type="Pfam" id="PF25823"/>
    </source>
</evidence>
<feature type="compositionally biased region" description="Pro residues" evidence="1">
    <location>
        <begin position="1153"/>
        <end position="1162"/>
    </location>
</feature>
<organism evidence="3 4">
    <name type="scientific">Pyricularia grisea</name>
    <name type="common">Crabgrass-specific blast fungus</name>
    <name type="synonym">Magnaporthe grisea</name>
    <dbReference type="NCBI Taxonomy" id="148305"/>
    <lineage>
        <taxon>Eukaryota</taxon>
        <taxon>Fungi</taxon>
        <taxon>Dikarya</taxon>
        <taxon>Ascomycota</taxon>
        <taxon>Pezizomycotina</taxon>
        <taxon>Sordariomycetes</taxon>
        <taxon>Sordariomycetidae</taxon>
        <taxon>Magnaporthales</taxon>
        <taxon>Pyriculariaceae</taxon>
        <taxon>Pyricularia</taxon>
    </lineage>
</organism>
<feature type="region of interest" description="Disordered" evidence="1">
    <location>
        <begin position="1"/>
        <end position="40"/>
    </location>
</feature>
<dbReference type="Pfam" id="PF25823">
    <property type="entry name" value="Ams2-SPT21_N"/>
    <property type="match status" value="1"/>
</dbReference>
<dbReference type="SUPFAM" id="SSF57716">
    <property type="entry name" value="Glucocorticoid receptor-like (DNA-binding domain)"/>
    <property type="match status" value="1"/>
</dbReference>
<protein>
    <recommendedName>
        <fullName evidence="2">Ams2/SPT21 N-terminal domain-containing protein</fullName>
    </recommendedName>
</protein>
<feature type="compositionally biased region" description="Low complexity" evidence="1">
    <location>
        <begin position="793"/>
        <end position="809"/>
    </location>
</feature>
<feature type="compositionally biased region" description="Low complexity" evidence="1">
    <location>
        <begin position="313"/>
        <end position="330"/>
    </location>
</feature>
<feature type="compositionally biased region" description="Polar residues" evidence="1">
    <location>
        <begin position="645"/>
        <end position="656"/>
    </location>
</feature>
<feature type="compositionally biased region" description="Low complexity" evidence="1">
    <location>
        <begin position="744"/>
        <end position="757"/>
    </location>
</feature>
<feature type="region of interest" description="Disordered" evidence="1">
    <location>
        <begin position="976"/>
        <end position="1011"/>
    </location>
</feature>
<gene>
    <name evidence="4" type="ORF">PgNI_06906</name>
</gene>
<evidence type="ECO:0000313" key="3">
    <source>
        <dbReference type="Proteomes" id="UP000515153"/>
    </source>
</evidence>